<dbReference type="AlphaFoldDB" id="A0A318S439"/>
<protein>
    <submittedName>
        <fullName evidence="1">HD domain-containing protein</fullName>
    </submittedName>
</protein>
<accession>A0A318S439</accession>
<keyword evidence="2" id="KW-1185">Reference proteome</keyword>
<organism evidence="1 2">
    <name type="scientific">Deinococcus yavapaiensis KR-236</name>
    <dbReference type="NCBI Taxonomy" id="694435"/>
    <lineage>
        <taxon>Bacteria</taxon>
        <taxon>Thermotogati</taxon>
        <taxon>Deinococcota</taxon>
        <taxon>Deinococci</taxon>
        <taxon>Deinococcales</taxon>
        <taxon>Deinococcaceae</taxon>
        <taxon>Deinococcus</taxon>
    </lineage>
</organism>
<dbReference type="Gene3D" id="1.10.3210.10">
    <property type="entry name" value="Hypothetical protein af1432"/>
    <property type="match status" value="1"/>
</dbReference>
<dbReference type="Pfam" id="PF13328">
    <property type="entry name" value="HD_4"/>
    <property type="match status" value="1"/>
</dbReference>
<evidence type="ECO:0000313" key="2">
    <source>
        <dbReference type="Proteomes" id="UP000248326"/>
    </source>
</evidence>
<reference evidence="1 2" key="1">
    <citation type="submission" date="2018-06" db="EMBL/GenBank/DDBJ databases">
        <title>Genomic Encyclopedia of Type Strains, Phase IV (KMG-IV): sequencing the most valuable type-strain genomes for metagenomic binning, comparative biology and taxonomic classification.</title>
        <authorList>
            <person name="Goeker M."/>
        </authorList>
    </citation>
    <scope>NUCLEOTIDE SEQUENCE [LARGE SCALE GENOMIC DNA]</scope>
    <source>
        <strain evidence="1 2">DSM 18048</strain>
    </source>
</reference>
<comment type="caution">
    <text evidence="1">The sequence shown here is derived from an EMBL/GenBank/DDBJ whole genome shotgun (WGS) entry which is preliminary data.</text>
</comment>
<dbReference type="EMBL" id="QJSX01000021">
    <property type="protein sequence ID" value="PYE49912.1"/>
    <property type="molecule type" value="Genomic_DNA"/>
</dbReference>
<dbReference type="PANTHER" id="PTHR46246">
    <property type="entry name" value="GUANOSINE-3',5'-BIS(DIPHOSPHATE) 3'-PYROPHOSPHOHYDROLASE MESH1"/>
    <property type="match status" value="1"/>
</dbReference>
<dbReference type="Proteomes" id="UP000248326">
    <property type="component" value="Unassembled WGS sequence"/>
</dbReference>
<evidence type="ECO:0000313" key="1">
    <source>
        <dbReference type="EMBL" id="PYE49912.1"/>
    </source>
</evidence>
<name>A0A318S439_9DEIO</name>
<dbReference type="GO" id="GO:0008893">
    <property type="term" value="F:guanosine-3',5'-bis(diphosphate) 3'-diphosphatase activity"/>
    <property type="evidence" value="ECO:0007669"/>
    <property type="project" value="TreeGrafter"/>
</dbReference>
<dbReference type="PANTHER" id="PTHR46246:SF1">
    <property type="entry name" value="GUANOSINE-3',5'-BIS(DIPHOSPHATE) 3'-PYROPHOSPHOHYDROLASE MESH1"/>
    <property type="match status" value="1"/>
</dbReference>
<dbReference type="InterPro" id="IPR052194">
    <property type="entry name" value="MESH1"/>
</dbReference>
<gene>
    <name evidence="1" type="ORF">DES52_12145</name>
</gene>
<dbReference type="SUPFAM" id="SSF109604">
    <property type="entry name" value="HD-domain/PDEase-like"/>
    <property type="match status" value="1"/>
</dbReference>
<proteinExistence type="predicted"/>
<sequence>MRARSPFEGAERGANGDADLWRSWYGRCMTSSPSLSPRFESALVFAARLHAVQTRKGSGTPYVAHLLGVTSLVLEFGGSEDEAIAGLLHDALEDGPTNTGRSALDIAGEIEESFGDEVARLMWGCTDAAPDERGVKAPWAERKVAYLDRLALKDASTLLVSGADKLYNVRAILLDFLTSDVGETVFERFTAGRSGTLWYYERLAETFERRAQDEDVRERRGLVALIRELRRTVDALQHAAGSSRVKSRDFDPTRL</sequence>